<dbReference type="InterPro" id="IPR017850">
    <property type="entry name" value="Alkaline_phosphatase_core_sf"/>
</dbReference>
<evidence type="ECO:0000313" key="8">
    <source>
        <dbReference type="EMBL" id="MDR5589892.1"/>
    </source>
</evidence>
<keyword evidence="9" id="KW-1185">Reference proteome</keyword>
<keyword evidence="3 6" id="KW-0812">Transmembrane</keyword>
<dbReference type="RefSeq" id="WP_309560779.1">
    <property type="nucleotide sequence ID" value="NZ_JAVJIU010000002.1"/>
</dbReference>
<accession>A0ABU1EPD6</accession>
<keyword evidence="5 6" id="KW-0472">Membrane</keyword>
<comment type="caution">
    <text evidence="8">The sequence shown here is derived from an EMBL/GenBank/DDBJ whole genome shotgun (WGS) entry which is preliminary data.</text>
</comment>
<comment type="subcellular location">
    <subcellularLocation>
        <location evidence="1">Cell membrane</location>
        <topology evidence="1">Multi-pass membrane protein</topology>
    </subcellularLocation>
</comment>
<evidence type="ECO:0000256" key="1">
    <source>
        <dbReference type="ARBA" id="ARBA00004651"/>
    </source>
</evidence>
<dbReference type="SUPFAM" id="SSF53649">
    <property type="entry name" value="Alkaline phosphatase-like"/>
    <property type="match status" value="1"/>
</dbReference>
<dbReference type="PANTHER" id="PTHR47371">
    <property type="entry name" value="LIPOTEICHOIC ACID SYNTHASE"/>
    <property type="match status" value="1"/>
</dbReference>
<gene>
    <name evidence="8" type="ORF">RE431_04540</name>
</gene>
<evidence type="ECO:0000256" key="6">
    <source>
        <dbReference type="SAM" id="Phobius"/>
    </source>
</evidence>
<sequence>MTSKTKTLKPGFSFSLRNSAKQFVGLAIIFLVFLFLLSGIEVMLGMMNHSVENSFAELFMWSCFEDLKFFFTWLFPVYIIFLVFYFLIPKLVKSIFIIFSTLFFLGQLVLIFYYNTTLLMLGSDLFGYSIDEIMQTVGASGSLSITPILTFVLVISALIFSLVILSKRVELGRMVSVCLILFSLGFLISGLSNRLTAKTLSSDFENGLIKNKSQHFYSEAYTYMNPELYETDIYAESYLGDFQTQFADAAPIEYLNDPEYPFLHKELKTDVLSPFFETGEKKPNVVIILVEGLGRAFTNKGAYLGNFTPYLDSLSTKSLYWPNFLSNGGRTFAVLPSLLGSLPFSENGYMEMESNMPDQISLLNLLKKNGYQTSFYYGGNSEFDKMASYLRKNRIDRVNDENDFPSGYKKIPASATGFTWGYGDKELFRYYLNSNLKQEQPRLDVLLTVSTHSPFLIDETEKYTQKFEDRMTQFGFSEKKKEDYRNYTKQYTSILFTDDAIKNFIESYKQKDDFENTIFLITGDHRIPEIPMASKIDRYHVPLMIYSPMLKRPAEIESISSHFDIAPSLISFLSNNYDVKAPEINSFVGRGLDTTRSFQNIHHIPLMQTKTDLIDFVLGDYHLNGDDLYKLTRDFNEERVNDPDKVEELKNAFNQFRMKNSEIVNGKKILPDSIIRKYTLN</sequence>
<dbReference type="Proteomes" id="UP001257234">
    <property type="component" value="Unassembled WGS sequence"/>
</dbReference>
<proteinExistence type="predicted"/>
<keyword evidence="4 6" id="KW-1133">Transmembrane helix</keyword>
<feature type="transmembrane region" description="Helical" evidence="6">
    <location>
        <begin position="144"/>
        <end position="164"/>
    </location>
</feature>
<name>A0ABU1EPD6_9FLAO</name>
<evidence type="ECO:0000256" key="5">
    <source>
        <dbReference type="ARBA" id="ARBA00023136"/>
    </source>
</evidence>
<protein>
    <submittedName>
        <fullName evidence="8">Sulfatase-like hydrolase/transferase</fullName>
    </submittedName>
</protein>
<feature type="transmembrane region" description="Helical" evidence="6">
    <location>
        <begin position="171"/>
        <end position="191"/>
    </location>
</feature>
<evidence type="ECO:0000259" key="7">
    <source>
        <dbReference type="Pfam" id="PF00884"/>
    </source>
</evidence>
<dbReference type="CDD" id="cd16015">
    <property type="entry name" value="LTA_synthase"/>
    <property type="match status" value="1"/>
</dbReference>
<dbReference type="Gene3D" id="3.40.720.10">
    <property type="entry name" value="Alkaline Phosphatase, subunit A"/>
    <property type="match status" value="1"/>
</dbReference>
<evidence type="ECO:0000313" key="9">
    <source>
        <dbReference type="Proteomes" id="UP001257234"/>
    </source>
</evidence>
<organism evidence="8 9">
    <name type="scientific">Christiangramia sediminicola</name>
    <dbReference type="NCBI Taxonomy" id="3073267"/>
    <lineage>
        <taxon>Bacteria</taxon>
        <taxon>Pseudomonadati</taxon>
        <taxon>Bacteroidota</taxon>
        <taxon>Flavobacteriia</taxon>
        <taxon>Flavobacteriales</taxon>
        <taxon>Flavobacteriaceae</taxon>
        <taxon>Christiangramia</taxon>
    </lineage>
</organism>
<keyword evidence="2" id="KW-1003">Cell membrane</keyword>
<feature type="domain" description="Sulfatase N-terminal" evidence="7">
    <location>
        <begin position="283"/>
        <end position="571"/>
    </location>
</feature>
<feature type="transmembrane region" description="Helical" evidence="6">
    <location>
        <begin position="23"/>
        <end position="47"/>
    </location>
</feature>
<reference evidence="9" key="1">
    <citation type="submission" date="2023-07" db="EMBL/GenBank/DDBJ databases">
        <title>Christiangramia sp. SM2212., a novel bacterium of the family Flavobacteriaceae isolated from the sea sediment.</title>
        <authorList>
            <person name="Wang J."/>
            <person name="Zhang X."/>
        </authorList>
    </citation>
    <scope>NUCLEOTIDE SEQUENCE [LARGE SCALE GENOMIC DNA]</scope>
    <source>
        <strain evidence="9">SM2212</strain>
    </source>
</reference>
<dbReference type="InterPro" id="IPR000917">
    <property type="entry name" value="Sulfatase_N"/>
</dbReference>
<evidence type="ECO:0000256" key="4">
    <source>
        <dbReference type="ARBA" id="ARBA00022989"/>
    </source>
</evidence>
<evidence type="ECO:0000256" key="2">
    <source>
        <dbReference type="ARBA" id="ARBA00022475"/>
    </source>
</evidence>
<dbReference type="EMBL" id="JAVJIU010000002">
    <property type="protein sequence ID" value="MDR5589892.1"/>
    <property type="molecule type" value="Genomic_DNA"/>
</dbReference>
<feature type="transmembrane region" description="Helical" evidence="6">
    <location>
        <begin position="95"/>
        <end position="114"/>
    </location>
</feature>
<feature type="transmembrane region" description="Helical" evidence="6">
    <location>
        <begin position="67"/>
        <end position="88"/>
    </location>
</feature>
<evidence type="ECO:0000256" key="3">
    <source>
        <dbReference type="ARBA" id="ARBA00022692"/>
    </source>
</evidence>
<dbReference type="PANTHER" id="PTHR47371:SF3">
    <property type="entry name" value="PHOSPHOGLYCEROL TRANSFERASE I"/>
    <property type="match status" value="1"/>
</dbReference>
<dbReference type="InterPro" id="IPR050448">
    <property type="entry name" value="OpgB/LTA_synthase_biosynth"/>
</dbReference>
<dbReference type="Pfam" id="PF00884">
    <property type="entry name" value="Sulfatase"/>
    <property type="match status" value="1"/>
</dbReference>